<proteinExistence type="predicted"/>
<evidence type="ECO:0000313" key="1">
    <source>
        <dbReference type="EMBL" id="KRX02151.1"/>
    </source>
</evidence>
<dbReference type="EMBL" id="LDAU01000157">
    <property type="protein sequence ID" value="KRX02151.1"/>
    <property type="molecule type" value="Genomic_DNA"/>
</dbReference>
<protein>
    <submittedName>
        <fullName evidence="1">Uncharacterized protein</fullName>
    </submittedName>
</protein>
<name>A0A0V0QIZ2_PSEPJ</name>
<keyword evidence="2" id="KW-1185">Reference proteome</keyword>
<organism evidence="1 2">
    <name type="scientific">Pseudocohnilembus persalinus</name>
    <name type="common">Ciliate</name>
    <dbReference type="NCBI Taxonomy" id="266149"/>
    <lineage>
        <taxon>Eukaryota</taxon>
        <taxon>Sar</taxon>
        <taxon>Alveolata</taxon>
        <taxon>Ciliophora</taxon>
        <taxon>Intramacronucleata</taxon>
        <taxon>Oligohymenophorea</taxon>
        <taxon>Scuticociliatia</taxon>
        <taxon>Philasterida</taxon>
        <taxon>Pseudocohnilembidae</taxon>
        <taxon>Pseudocohnilembus</taxon>
    </lineage>
</organism>
<sequence length="164" mass="19305">MQFLTALLSSQKNQNRNLYSYLFHWDHQKYLKLRILLFLKVQPYRNVRRINCVPNFFQLNNVQVLPQINFCIFRLLKILLKDLVQSQLLQVPGLLYTLKCISIHPLTIPISQTSPLPNDKSDLTVIQPFLLHITKKIKNQGIFQLLINNNFVLIKKIISTNAFF</sequence>
<evidence type="ECO:0000313" key="2">
    <source>
        <dbReference type="Proteomes" id="UP000054937"/>
    </source>
</evidence>
<gene>
    <name evidence="1" type="ORF">PPERSA_06346</name>
</gene>
<reference evidence="1 2" key="1">
    <citation type="journal article" date="2015" name="Sci. Rep.">
        <title>Genome of the facultative scuticociliatosis pathogen Pseudocohnilembus persalinus provides insight into its virulence through horizontal gene transfer.</title>
        <authorList>
            <person name="Xiong J."/>
            <person name="Wang G."/>
            <person name="Cheng J."/>
            <person name="Tian M."/>
            <person name="Pan X."/>
            <person name="Warren A."/>
            <person name="Jiang C."/>
            <person name="Yuan D."/>
            <person name="Miao W."/>
        </authorList>
    </citation>
    <scope>NUCLEOTIDE SEQUENCE [LARGE SCALE GENOMIC DNA]</scope>
    <source>
        <strain evidence="1">36N120E</strain>
    </source>
</reference>
<dbReference type="AlphaFoldDB" id="A0A0V0QIZ2"/>
<dbReference type="InParanoid" id="A0A0V0QIZ2"/>
<accession>A0A0V0QIZ2</accession>
<dbReference type="Proteomes" id="UP000054937">
    <property type="component" value="Unassembled WGS sequence"/>
</dbReference>
<comment type="caution">
    <text evidence="1">The sequence shown here is derived from an EMBL/GenBank/DDBJ whole genome shotgun (WGS) entry which is preliminary data.</text>
</comment>